<accession>A0AAN9PUR3</accession>
<evidence type="ECO:0000256" key="4">
    <source>
        <dbReference type="ARBA" id="ARBA00022989"/>
    </source>
</evidence>
<feature type="transmembrane region" description="Helical" evidence="6">
    <location>
        <begin position="399"/>
        <end position="422"/>
    </location>
</feature>
<comment type="subcellular location">
    <subcellularLocation>
        <location evidence="6">Cell membrane</location>
        <topology evidence="6">Multi-pass membrane protein</topology>
    </subcellularLocation>
    <subcellularLocation>
        <location evidence="1">Membrane</location>
        <topology evidence="1">Multi-pass membrane protein</topology>
    </subcellularLocation>
</comment>
<dbReference type="PANTHER" id="PTHR12385:SF94">
    <property type="entry name" value="CHOLINE TRANSPORTER-LIKE PROTEIN"/>
    <property type="match status" value="1"/>
</dbReference>
<keyword evidence="8" id="KW-1185">Reference proteome</keyword>
<organism evidence="7 8">
    <name type="scientific">Clitoria ternatea</name>
    <name type="common">Butterfly pea</name>
    <dbReference type="NCBI Taxonomy" id="43366"/>
    <lineage>
        <taxon>Eukaryota</taxon>
        <taxon>Viridiplantae</taxon>
        <taxon>Streptophyta</taxon>
        <taxon>Embryophyta</taxon>
        <taxon>Tracheophyta</taxon>
        <taxon>Spermatophyta</taxon>
        <taxon>Magnoliopsida</taxon>
        <taxon>eudicotyledons</taxon>
        <taxon>Gunneridae</taxon>
        <taxon>Pentapetalae</taxon>
        <taxon>rosids</taxon>
        <taxon>fabids</taxon>
        <taxon>Fabales</taxon>
        <taxon>Fabaceae</taxon>
        <taxon>Papilionoideae</taxon>
        <taxon>50 kb inversion clade</taxon>
        <taxon>NPAAA clade</taxon>
        <taxon>indigoferoid/millettioid clade</taxon>
        <taxon>Phaseoleae</taxon>
        <taxon>Clitoria</taxon>
    </lineage>
</organism>
<feature type="transmembrane region" description="Helical" evidence="6">
    <location>
        <begin position="170"/>
        <end position="192"/>
    </location>
</feature>
<comment type="caution">
    <text evidence="7">The sequence shown here is derived from an EMBL/GenBank/DDBJ whole genome shotgun (WGS) entry which is preliminary data.</text>
</comment>
<dbReference type="AlphaFoldDB" id="A0AAN9PUR3"/>
<dbReference type="InterPro" id="IPR007603">
    <property type="entry name" value="Choline_transptr-like"/>
</dbReference>
<comment type="function">
    <text evidence="6">Choline transporter.</text>
</comment>
<evidence type="ECO:0000313" key="7">
    <source>
        <dbReference type="EMBL" id="KAK7310023.1"/>
    </source>
</evidence>
<dbReference type="GO" id="GO:0005886">
    <property type="term" value="C:plasma membrane"/>
    <property type="evidence" value="ECO:0007669"/>
    <property type="project" value="UniProtKB-SubCell"/>
</dbReference>
<evidence type="ECO:0000256" key="1">
    <source>
        <dbReference type="ARBA" id="ARBA00004141"/>
    </source>
</evidence>
<dbReference type="Pfam" id="PF04515">
    <property type="entry name" value="Choline_transpo"/>
    <property type="match status" value="1"/>
</dbReference>
<feature type="transmembrane region" description="Helical" evidence="6">
    <location>
        <begin position="113"/>
        <end position="134"/>
    </location>
</feature>
<feature type="transmembrane region" description="Helical" evidence="6">
    <location>
        <begin position="146"/>
        <end position="164"/>
    </location>
</feature>
<dbReference type="Proteomes" id="UP001359559">
    <property type="component" value="Unassembled WGS sequence"/>
</dbReference>
<feature type="transmembrane region" description="Helical" evidence="6">
    <location>
        <begin position="12"/>
        <end position="32"/>
    </location>
</feature>
<evidence type="ECO:0000256" key="2">
    <source>
        <dbReference type="ARBA" id="ARBA00007168"/>
    </source>
</evidence>
<feature type="transmembrane region" description="Helical" evidence="6">
    <location>
        <begin position="213"/>
        <end position="240"/>
    </location>
</feature>
<gene>
    <name evidence="7" type="ORF">RJT34_07213</name>
</gene>
<sequence length="511" mass="57334">MLPLEDGEVRTILCFFLFSSNGVFFLFLFLCCQQQLGSYRIGNISGENCKQMEQPRRWHDVFWLGIFVIHLIGLGLVLGVLGLNRFKQKNRLDIDKYTYRFMENEAGLTEDYWPLYAVAGGVATSLGWGWLLLLGSRATQMMKVSVHILTTYLAVISVLCFWAQQFFWGVAFAIGAAIQFLYVISVIDRLPFTMLVLEKAVKMVWNLPEVMRVAYAFMLVVLLWLALWSFGAAGVVASSIGDSGRWWLLVVLSISLFWTGAVLCNTVHVIVSGTVVFVSIHGGRDAASIPSNPLMKSLQYALTTSFGSICYGSLFTAAIRTLRWEIRGIRSRIGNNECLLCCVDFLFNIVETLVRFFNKYAYVQIAVYGKSFNRSARDAWELFQSTGVEALVAYDCSGAVLLMGTIFGGLITGTCSGVWAWIKWSDRAFMIGSTSMLMGMILVGVAMVVVESAVTSIYICYAEDPLLIQRWDTEFFNQMSETLHQRLQHRSSRGEVLTHNQLEAPSENTSI</sequence>
<proteinExistence type="inferred from homology"/>
<feature type="transmembrane region" description="Helical" evidence="6">
    <location>
        <begin position="300"/>
        <end position="319"/>
    </location>
</feature>
<keyword evidence="3 6" id="KW-0812">Transmembrane</keyword>
<dbReference type="EMBL" id="JAYKXN010000002">
    <property type="protein sequence ID" value="KAK7310023.1"/>
    <property type="molecule type" value="Genomic_DNA"/>
</dbReference>
<evidence type="ECO:0000256" key="5">
    <source>
        <dbReference type="ARBA" id="ARBA00023136"/>
    </source>
</evidence>
<protein>
    <recommendedName>
        <fullName evidence="6">Choline transporter-like protein</fullName>
    </recommendedName>
</protein>
<feature type="transmembrane region" description="Helical" evidence="6">
    <location>
        <begin position="246"/>
        <end position="279"/>
    </location>
</feature>
<feature type="transmembrane region" description="Helical" evidence="6">
    <location>
        <begin position="61"/>
        <end position="83"/>
    </location>
</feature>
<name>A0AAN9PUR3_CLITE</name>
<keyword evidence="5 6" id="KW-0472">Membrane</keyword>
<keyword evidence="4 6" id="KW-1133">Transmembrane helix</keyword>
<evidence type="ECO:0000313" key="8">
    <source>
        <dbReference type="Proteomes" id="UP001359559"/>
    </source>
</evidence>
<dbReference type="GO" id="GO:0022857">
    <property type="term" value="F:transmembrane transporter activity"/>
    <property type="evidence" value="ECO:0007669"/>
    <property type="project" value="UniProtKB-UniRule"/>
</dbReference>
<evidence type="ECO:0000256" key="3">
    <source>
        <dbReference type="ARBA" id="ARBA00022692"/>
    </source>
</evidence>
<evidence type="ECO:0000256" key="6">
    <source>
        <dbReference type="RuleBase" id="RU368066"/>
    </source>
</evidence>
<reference evidence="7 8" key="1">
    <citation type="submission" date="2024-01" db="EMBL/GenBank/DDBJ databases">
        <title>The genomes of 5 underutilized Papilionoideae crops provide insights into root nodulation and disease resistance.</title>
        <authorList>
            <person name="Yuan L."/>
        </authorList>
    </citation>
    <scope>NUCLEOTIDE SEQUENCE [LARGE SCALE GENOMIC DNA]</scope>
    <source>
        <strain evidence="7">LY-2023</strain>
        <tissue evidence="7">Leaf</tissue>
    </source>
</reference>
<comment type="similarity">
    <text evidence="2 6">Belongs to the CTL (choline transporter-like) family.</text>
</comment>
<feature type="transmembrane region" description="Helical" evidence="6">
    <location>
        <begin position="429"/>
        <end position="450"/>
    </location>
</feature>
<dbReference type="PANTHER" id="PTHR12385">
    <property type="entry name" value="CHOLINE TRANSPORTER-LIKE (SLC FAMILY 44)"/>
    <property type="match status" value="1"/>
</dbReference>